<dbReference type="PIRSF" id="PIRSF039090">
    <property type="entry name" value="Flis"/>
    <property type="match status" value="1"/>
</dbReference>
<dbReference type="Pfam" id="PF02561">
    <property type="entry name" value="FliS"/>
    <property type="match status" value="1"/>
</dbReference>
<dbReference type="RefSeq" id="WP_161256962.1">
    <property type="nucleotide sequence ID" value="NZ_WXEY01000005.1"/>
</dbReference>
<reference evidence="7 8" key="1">
    <citation type="submission" date="2020-01" db="EMBL/GenBank/DDBJ databases">
        <title>Whole-genome sequence of Heliobacterium undosum DSM 13378.</title>
        <authorList>
            <person name="Kyndt J.A."/>
            <person name="Meyer T.E."/>
        </authorList>
    </citation>
    <scope>NUCLEOTIDE SEQUENCE [LARGE SCALE GENOMIC DNA]</scope>
    <source>
        <strain evidence="7 8">DSM 13378</strain>
    </source>
</reference>
<dbReference type="NCBIfam" id="TIGR00208">
    <property type="entry name" value="fliS"/>
    <property type="match status" value="1"/>
</dbReference>
<dbReference type="InterPro" id="IPR036584">
    <property type="entry name" value="FliS_sf"/>
</dbReference>
<dbReference type="InterPro" id="IPR003713">
    <property type="entry name" value="FliS"/>
</dbReference>
<keyword evidence="5" id="KW-0143">Chaperone</keyword>
<comment type="caution">
    <text evidence="7">The sequence shown here is derived from an EMBL/GenBank/DDBJ whole genome shotgun (WGS) entry which is preliminary data.</text>
</comment>
<evidence type="ECO:0000313" key="7">
    <source>
        <dbReference type="EMBL" id="MZP29468.1"/>
    </source>
</evidence>
<evidence type="ECO:0000256" key="5">
    <source>
        <dbReference type="ARBA" id="ARBA00023186"/>
    </source>
</evidence>
<evidence type="ECO:0000256" key="1">
    <source>
        <dbReference type="ARBA" id="ARBA00004514"/>
    </source>
</evidence>
<comment type="similarity">
    <text evidence="2 6">Belongs to the FliS family.</text>
</comment>
<dbReference type="OrthoDB" id="1524959at2"/>
<dbReference type="AlphaFoldDB" id="A0A845L6V1"/>
<evidence type="ECO:0000313" key="8">
    <source>
        <dbReference type="Proteomes" id="UP000463470"/>
    </source>
</evidence>
<sequence length="140" mass="15686">MLTGTPHQQNAALNQYRNTAVQTAAPEKLLLMLYDGAIRFLQQAIKAIESKKPNEAHQNIVKAQNIIVELTVTLNMDYPISHNLKSLYDFFFQHLVQANIKKDAKMIEDIVELLSDLRKTWEEAARIAKSQSHSGGAAGV</sequence>
<organism evidence="7 8">
    <name type="scientific">Heliomicrobium undosum</name>
    <dbReference type="NCBI Taxonomy" id="121734"/>
    <lineage>
        <taxon>Bacteria</taxon>
        <taxon>Bacillati</taxon>
        <taxon>Bacillota</taxon>
        <taxon>Clostridia</taxon>
        <taxon>Eubacteriales</taxon>
        <taxon>Heliobacteriaceae</taxon>
        <taxon>Heliomicrobium</taxon>
    </lineage>
</organism>
<protein>
    <recommendedName>
        <fullName evidence="6">Flagellar secretion chaperone FliS</fullName>
    </recommendedName>
</protein>
<gene>
    <name evidence="7" type="primary">fliS</name>
    <name evidence="7" type="ORF">GTO91_07085</name>
</gene>
<keyword evidence="4 6" id="KW-1005">Bacterial flagellum biogenesis</keyword>
<accession>A0A845L6V1</accession>
<dbReference type="PANTHER" id="PTHR34773:SF1">
    <property type="entry name" value="FLAGELLAR SECRETION CHAPERONE FLIS"/>
    <property type="match status" value="1"/>
</dbReference>
<dbReference type="Proteomes" id="UP000463470">
    <property type="component" value="Unassembled WGS sequence"/>
</dbReference>
<keyword evidence="8" id="KW-1185">Reference proteome</keyword>
<dbReference type="EMBL" id="WXEY01000005">
    <property type="protein sequence ID" value="MZP29468.1"/>
    <property type="molecule type" value="Genomic_DNA"/>
</dbReference>
<keyword evidence="7" id="KW-0282">Flagellum</keyword>
<dbReference type="GO" id="GO:0044780">
    <property type="term" value="P:bacterial-type flagellum assembly"/>
    <property type="evidence" value="ECO:0007669"/>
    <property type="project" value="InterPro"/>
</dbReference>
<dbReference type="GO" id="GO:0071973">
    <property type="term" value="P:bacterial-type flagellum-dependent cell motility"/>
    <property type="evidence" value="ECO:0007669"/>
    <property type="project" value="TreeGrafter"/>
</dbReference>
<dbReference type="SUPFAM" id="SSF101116">
    <property type="entry name" value="Flagellar export chaperone FliS"/>
    <property type="match status" value="1"/>
</dbReference>
<dbReference type="PANTHER" id="PTHR34773">
    <property type="entry name" value="FLAGELLAR SECRETION CHAPERONE FLIS"/>
    <property type="match status" value="1"/>
</dbReference>
<keyword evidence="3 6" id="KW-0963">Cytoplasm</keyword>
<evidence type="ECO:0000256" key="6">
    <source>
        <dbReference type="PIRNR" id="PIRNR039090"/>
    </source>
</evidence>
<name>A0A845L6V1_9FIRM</name>
<dbReference type="CDD" id="cd16098">
    <property type="entry name" value="FliS"/>
    <property type="match status" value="1"/>
</dbReference>
<keyword evidence="7" id="KW-0969">Cilium</keyword>
<evidence type="ECO:0000256" key="3">
    <source>
        <dbReference type="ARBA" id="ARBA00022490"/>
    </source>
</evidence>
<proteinExistence type="inferred from homology"/>
<dbReference type="GO" id="GO:0005829">
    <property type="term" value="C:cytosol"/>
    <property type="evidence" value="ECO:0007669"/>
    <property type="project" value="UniProtKB-SubCell"/>
</dbReference>
<dbReference type="Gene3D" id="1.20.120.340">
    <property type="entry name" value="Flagellar protein FliS"/>
    <property type="match status" value="1"/>
</dbReference>
<evidence type="ECO:0000256" key="2">
    <source>
        <dbReference type="ARBA" id="ARBA00008787"/>
    </source>
</evidence>
<evidence type="ECO:0000256" key="4">
    <source>
        <dbReference type="ARBA" id="ARBA00022795"/>
    </source>
</evidence>
<keyword evidence="7" id="KW-0966">Cell projection</keyword>
<comment type="subcellular location">
    <subcellularLocation>
        <location evidence="1 6">Cytoplasm</location>
        <location evidence="1 6">Cytosol</location>
    </subcellularLocation>
</comment>